<gene>
    <name evidence="1" type="ORF">KE626_09450</name>
</gene>
<keyword evidence="2" id="KW-1185">Reference proteome</keyword>
<reference evidence="1 2" key="1">
    <citation type="submission" date="2021-04" db="EMBL/GenBank/DDBJ databases">
        <title>Chitinophaga sp. nov., isolated from the rhizosphere soil.</title>
        <authorList>
            <person name="He S."/>
        </authorList>
    </citation>
    <scope>NUCLEOTIDE SEQUENCE [LARGE SCALE GENOMIC DNA]</scope>
    <source>
        <strain evidence="1 2">2R12</strain>
    </source>
</reference>
<dbReference type="Gene3D" id="3.10.450.620">
    <property type="entry name" value="JHP933, nucleotidyltransferase-like core domain"/>
    <property type="match status" value="1"/>
</dbReference>
<dbReference type="Proteomes" id="UP000676386">
    <property type="component" value="Unassembled WGS sequence"/>
</dbReference>
<protein>
    <submittedName>
        <fullName evidence="1">Nucleotidyl transferase AbiEii/AbiGii toxin family protein</fullName>
    </submittedName>
</protein>
<name>A0ABS5IX51_9BACT</name>
<keyword evidence="1" id="KW-0808">Transferase</keyword>
<dbReference type="RefSeq" id="WP_211972620.1">
    <property type="nucleotide sequence ID" value="NZ_JAGTXB010000003.1"/>
</dbReference>
<dbReference type="Pfam" id="PF08843">
    <property type="entry name" value="AbiEii"/>
    <property type="match status" value="1"/>
</dbReference>
<dbReference type="InterPro" id="IPR014942">
    <property type="entry name" value="AbiEii"/>
</dbReference>
<dbReference type="GO" id="GO:0016740">
    <property type="term" value="F:transferase activity"/>
    <property type="evidence" value="ECO:0007669"/>
    <property type="project" value="UniProtKB-KW"/>
</dbReference>
<evidence type="ECO:0000313" key="2">
    <source>
        <dbReference type="Proteomes" id="UP000676386"/>
    </source>
</evidence>
<proteinExistence type="predicted"/>
<evidence type="ECO:0000313" key="1">
    <source>
        <dbReference type="EMBL" id="MBS0027530.1"/>
    </source>
</evidence>
<comment type="caution">
    <text evidence="1">The sequence shown here is derived from an EMBL/GenBank/DDBJ whole genome shotgun (WGS) entry which is preliminary data.</text>
</comment>
<dbReference type="EMBL" id="JAGTXB010000003">
    <property type="protein sequence ID" value="MBS0027530.1"/>
    <property type="molecule type" value="Genomic_DNA"/>
</dbReference>
<organism evidence="1 2">
    <name type="scientific">Chitinophaga hostae</name>
    <dbReference type="NCBI Taxonomy" id="2831022"/>
    <lineage>
        <taxon>Bacteria</taxon>
        <taxon>Pseudomonadati</taxon>
        <taxon>Bacteroidota</taxon>
        <taxon>Chitinophagia</taxon>
        <taxon>Chitinophagales</taxon>
        <taxon>Chitinophagaceae</taxon>
        <taxon>Chitinophaga</taxon>
    </lineage>
</organism>
<accession>A0ABS5IX51</accession>
<sequence>MPADKSLIEEIATEMNISSSFVEKDWYVTQIIKIVAGLTYEDFEIVFTGGTALSKAHKLLQRFSEDTDFRVTTNMLFNKSKNQQRVILSGLKKTLEAALQEAFPYFKLEISAGNDNYFMIMRLSYPSLFSKSEVLRPHLLLELTITTLALPTIHLPVSSLINEVLKRPAEVESIPCTNPVENASDKLSALLWRIPHRDRSNADDAPTIVRHIHDLAILTEIAINHGDFKNLATTTILHDEKRSPKVRGLTLSEKFSQVQNILRKEIKEYNLEYTRFVQGMSYAPHSKIPSFADAMKKFNTLAFYVQ</sequence>